<dbReference type="AlphaFoldDB" id="A0A3Q7IQ25"/>
<dbReference type="EnsemblPlants" id="Solyc11g008100.2.1">
    <property type="protein sequence ID" value="Solyc11g008100.2.1"/>
    <property type="gene ID" value="Solyc11g008100.2"/>
</dbReference>
<evidence type="ECO:0000313" key="2">
    <source>
        <dbReference type="EnsemblPlants" id="Solyc11g008100.2.1"/>
    </source>
</evidence>
<evidence type="ECO:0000313" key="3">
    <source>
        <dbReference type="Proteomes" id="UP000004994"/>
    </source>
</evidence>
<feature type="compositionally biased region" description="Polar residues" evidence="1">
    <location>
        <begin position="54"/>
        <end position="65"/>
    </location>
</feature>
<dbReference type="Proteomes" id="UP000004994">
    <property type="component" value="Chromosome 11"/>
</dbReference>
<name>A0A3Q7IQ25_SOLLC</name>
<dbReference type="InParanoid" id="A0A3Q7IQ25"/>
<sequence length="91" mass="10546">MSTPSRKRQMCDFKRLQQDPLAEYYYRNLLISNSHKKSSNKQSRQRQESRDSEYSSLKTPINNSVTNPEFFGEDLCRTCISPNCNAGPNHA</sequence>
<feature type="region of interest" description="Disordered" evidence="1">
    <location>
        <begin position="33"/>
        <end position="65"/>
    </location>
</feature>
<proteinExistence type="predicted"/>
<dbReference type="Gramene" id="Solyc11g008100.2.1">
    <property type="protein sequence ID" value="Solyc11g008100.2.1"/>
    <property type="gene ID" value="Solyc11g008100.2"/>
</dbReference>
<reference evidence="2" key="1">
    <citation type="journal article" date="2012" name="Nature">
        <title>The tomato genome sequence provides insights into fleshy fruit evolution.</title>
        <authorList>
            <consortium name="Tomato Genome Consortium"/>
        </authorList>
    </citation>
    <scope>NUCLEOTIDE SEQUENCE [LARGE SCALE GENOMIC DNA]</scope>
    <source>
        <strain evidence="2">cv. Heinz 1706</strain>
    </source>
</reference>
<reference evidence="2" key="2">
    <citation type="submission" date="2019-01" db="UniProtKB">
        <authorList>
            <consortium name="EnsemblPlants"/>
        </authorList>
    </citation>
    <scope>IDENTIFICATION</scope>
    <source>
        <strain evidence="2">cv. Heinz 1706</strain>
    </source>
</reference>
<accession>A0A3Q7IQ25</accession>
<evidence type="ECO:0000256" key="1">
    <source>
        <dbReference type="SAM" id="MobiDB-lite"/>
    </source>
</evidence>
<keyword evidence="3" id="KW-1185">Reference proteome</keyword>
<protein>
    <submittedName>
        <fullName evidence="2">Uncharacterized protein</fullName>
    </submittedName>
</protein>
<organism evidence="2">
    <name type="scientific">Solanum lycopersicum</name>
    <name type="common">Tomato</name>
    <name type="synonym">Lycopersicon esculentum</name>
    <dbReference type="NCBI Taxonomy" id="4081"/>
    <lineage>
        <taxon>Eukaryota</taxon>
        <taxon>Viridiplantae</taxon>
        <taxon>Streptophyta</taxon>
        <taxon>Embryophyta</taxon>
        <taxon>Tracheophyta</taxon>
        <taxon>Spermatophyta</taxon>
        <taxon>Magnoliopsida</taxon>
        <taxon>eudicotyledons</taxon>
        <taxon>Gunneridae</taxon>
        <taxon>Pentapetalae</taxon>
        <taxon>asterids</taxon>
        <taxon>lamiids</taxon>
        <taxon>Solanales</taxon>
        <taxon>Solanaceae</taxon>
        <taxon>Solanoideae</taxon>
        <taxon>Solaneae</taxon>
        <taxon>Solanum</taxon>
        <taxon>Solanum subgen. Lycopersicon</taxon>
    </lineage>
</organism>